<dbReference type="Proteomes" id="UP001501231">
    <property type="component" value="Unassembled WGS sequence"/>
</dbReference>
<feature type="transmembrane region" description="Helical" evidence="1">
    <location>
        <begin position="195"/>
        <end position="212"/>
    </location>
</feature>
<reference evidence="3" key="1">
    <citation type="journal article" date="2019" name="Int. J. Syst. Evol. Microbiol.">
        <title>The Global Catalogue of Microorganisms (GCM) 10K type strain sequencing project: providing services to taxonomists for standard genome sequencing and annotation.</title>
        <authorList>
            <consortium name="The Broad Institute Genomics Platform"/>
            <consortium name="The Broad Institute Genome Sequencing Center for Infectious Disease"/>
            <person name="Wu L."/>
            <person name="Ma J."/>
        </authorList>
    </citation>
    <scope>NUCLEOTIDE SEQUENCE [LARGE SCALE GENOMIC DNA]</scope>
    <source>
        <strain evidence="3">JCM 3325</strain>
    </source>
</reference>
<keyword evidence="1" id="KW-0472">Membrane</keyword>
<feature type="transmembrane region" description="Helical" evidence="1">
    <location>
        <begin position="232"/>
        <end position="253"/>
    </location>
</feature>
<comment type="caution">
    <text evidence="2">The sequence shown here is derived from an EMBL/GenBank/DDBJ whole genome shotgun (WGS) entry which is preliminary data.</text>
</comment>
<feature type="transmembrane region" description="Helical" evidence="1">
    <location>
        <begin position="136"/>
        <end position="157"/>
    </location>
</feature>
<accession>A0ABP5WZP0</accession>
<organism evidence="2 3">
    <name type="scientific">Actinomadura vinacea</name>
    <dbReference type="NCBI Taxonomy" id="115336"/>
    <lineage>
        <taxon>Bacteria</taxon>
        <taxon>Bacillati</taxon>
        <taxon>Actinomycetota</taxon>
        <taxon>Actinomycetes</taxon>
        <taxon>Streptosporangiales</taxon>
        <taxon>Thermomonosporaceae</taxon>
        <taxon>Actinomadura</taxon>
    </lineage>
</organism>
<feature type="transmembrane region" description="Helical" evidence="1">
    <location>
        <begin position="98"/>
        <end position="121"/>
    </location>
</feature>
<keyword evidence="1" id="KW-0812">Transmembrane</keyword>
<keyword evidence="3" id="KW-1185">Reference proteome</keyword>
<feature type="transmembrane region" description="Helical" evidence="1">
    <location>
        <begin position="273"/>
        <end position="294"/>
    </location>
</feature>
<evidence type="ECO:0000313" key="3">
    <source>
        <dbReference type="Proteomes" id="UP001501231"/>
    </source>
</evidence>
<protein>
    <submittedName>
        <fullName evidence="2">Uncharacterized protein</fullName>
    </submittedName>
</protein>
<feature type="transmembrane region" description="Helical" evidence="1">
    <location>
        <begin position="169"/>
        <end position="189"/>
    </location>
</feature>
<gene>
    <name evidence="2" type="ORF">GCM10010191_59830</name>
</gene>
<name>A0ABP5WZP0_9ACTN</name>
<evidence type="ECO:0000256" key="1">
    <source>
        <dbReference type="SAM" id="Phobius"/>
    </source>
</evidence>
<dbReference type="EMBL" id="BAAARW010000021">
    <property type="protein sequence ID" value="GAA2437014.1"/>
    <property type="molecule type" value="Genomic_DNA"/>
</dbReference>
<evidence type="ECO:0000313" key="2">
    <source>
        <dbReference type="EMBL" id="GAA2437014.1"/>
    </source>
</evidence>
<proteinExistence type="predicted"/>
<dbReference type="RefSeq" id="WP_344593393.1">
    <property type="nucleotide sequence ID" value="NZ_BAAARW010000021.1"/>
</dbReference>
<keyword evidence="1" id="KW-1133">Transmembrane helix</keyword>
<feature type="transmembrane region" description="Helical" evidence="1">
    <location>
        <begin position="57"/>
        <end position="77"/>
    </location>
</feature>
<sequence>MVEAGQEQASGEGQRDEKRANSVLSWTGKLVRDGIAIWCTAQILRDVRLEGSAGRQAAAVLVVLGLTWLVTLGSQGLRKLQSGPLWRNRWARSHPGTTVSAFVVGGLSLAVVLEPLTWWAATAMCRALDLPLRMSGFWVFVVAPLVKIVIDFLLRSVGEQRKPGGLGRLVRFAACLGVLWLLVAVLDGVRLGAEQWWRTLITTVVLAALFNVANLRISMSSTYPWDYDRRRLLWGMLMLAVYSLVANALVLWLVSWSSTALRPPLETAGTGTFLVGGLIATVVMWAANLPFFLAGLRARGLRLFGAEAEAGYLVHPLRLHVSRFGYIWESPAPAPSAPTS</sequence>